<evidence type="ECO:0000256" key="2">
    <source>
        <dbReference type="SAM" id="SignalP"/>
    </source>
</evidence>
<accession>A0A1F4UHY5</accession>
<keyword evidence="1" id="KW-1133">Transmembrane helix</keyword>
<evidence type="ECO:0000256" key="1">
    <source>
        <dbReference type="SAM" id="Phobius"/>
    </source>
</evidence>
<evidence type="ECO:0000313" key="4">
    <source>
        <dbReference type="Proteomes" id="UP000176583"/>
    </source>
</evidence>
<keyword evidence="2" id="KW-0732">Signal</keyword>
<proteinExistence type="predicted"/>
<feature type="transmembrane region" description="Helical" evidence="1">
    <location>
        <begin position="186"/>
        <end position="207"/>
    </location>
</feature>
<dbReference type="Proteomes" id="UP000176583">
    <property type="component" value="Unassembled WGS sequence"/>
</dbReference>
<feature type="transmembrane region" description="Helical" evidence="1">
    <location>
        <begin position="213"/>
        <end position="234"/>
    </location>
</feature>
<organism evidence="3 4">
    <name type="scientific">candidate division WWE3 bacterium RBG_19FT_COMBO_53_11</name>
    <dbReference type="NCBI Taxonomy" id="1802613"/>
    <lineage>
        <taxon>Bacteria</taxon>
        <taxon>Katanobacteria</taxon>
    </lineage>
</organism>
<feature type="chain" id="PRO_5009514861" evidence="2">
    <location>
        <begin position="26"/>
        <end position="246"/>
    </location>
</feature>
<comment type="caution">
    <text evidence="3">The sequence shown here is derived from an EMBL/GenBank/DDBJ whole genome shotgun (WGS) entry which is preliminary data.</text>
</comment>
<dbReference type="EMBL" id="MEUW01000015">
    <property type="protein sequence ID" value="OGC44564.1"/>
    <property type="molecule type" value="Genomic_DNA"/>
</dbReference>
<keyword evidence="1" id="KW-0472">Membrane</keyword>
<feature type="signal peptide" evidence="2">
    <location>
        <begin position="1"/>
        <end position="25"/>
    </location>
</feature>
<name>A0A1F4UHY5_UNCKA</name>
<protein>
    <submittedName>
        <fullName evidence="3">Uncharacterized protein</fullName>
    </submittedName>
</protein>
<dbReference type="AlphaFoldDB" id="A0A1F4UHY5"/>
<reference evidence="3 4" key="1">
    <citation type="journal article" date="2016" name="Nat. Commun.">
        <title>Thousands of microbial genomes shed light on interconnected biogeochemical processes in an aquifer system.</title>
        <authorList>
            <person name="Anantharaman K."/>
            <person name="Brown C.T."/>
            <person name="Hug L.A."/>
            <person name="Sharon I."/>
            <person name="Castelle C.J."/>
            <person name="Probst A.J."/>
            <person name="Thomas B.C."/>
            <person name="Singh A."/>
            <person name="Wilkins M.J."/>
            <person name="Karaoz U."/>
            <person name="Brodie E.L."/>
            <person name="Williams K.H."/>
            <person name="Hubbard S.S."/>
            <person name="Banfield J.F."/>
        </authorList>
    </citation>
    <scope>NUCLEOTIDE SEQUENCE [LARGE SCALE GENOMIC DNA]</scope>
</reference>
<sequence>MNFNLVKKLLGVLFLLLFSGSVALAASTFKFEFYNFETGKTVSAFPFGHQNEVIVASSSQDVRGQLPIDLSLKINGQEVWSATIPNDPHQSCRGADGCSTRGPVVNDPGQSAPVELTAAGRDGKTIATYASGTVAQPQGDQQTSWIWFNSWWYVGFFVGILWLGIWVFVGWQWWRFKYWVFDWPYPWWYFLPFIWFIPWLFLAIFWWGVWWVWWGWIWWIFPWVFWVFWWIILFKEKGIWAWKRSK</sequence>
<feature type="transmembrane region" description="Helical" evidence="1">
    <location>
        <begin position="151"/>
        <end position="174"/>
    </location>
</feature>
<keyword evidence="1" id="KW-0812">Transmembrane</keyword>
<evidence type="ECO:0000313" key="3">
    <source>
        <dbReference type="EMBL" id="OGC44564.1"/>
    </source>
</evidence>
<gene>
    <name evidence="3" type="ORF">A2V54_03655</name>
</gene>